<gene>
    <name evidence="2" type="ORF">GGX14DRAFT_554021</name>
</gene>
<evidence type="ECO:0000256" key="1">
    <source>
        <dbReference type="SAM" id="MobiDB-lite"/>
    </source>
</evidence>
<reference evidence="2" key="1">
    <citation type="submission" date="2023-03" db="EMBL/GenBank/DDBJ databases">
        <title>Massive genome expansion in bonnet fungi (Mycena s.s.) driven by repeated elements and novel gene families across ecological guilds.</title>
        <authorList>
            <consortium name="Lawrence Berkeley National Laboratory"/>
            <person name="Harder C.B."/>
            <person name="Miyauchi S."/>
            <person name="Viragh M."/>
            <person name="Kuo A."/>
            <person name="Thoen E."/>
            <person name="Andreopoulos B."/>
            <person name="Lu D."/>
            <person name="Skrede I."/>
            <person name="Drula E."/>
            <person name="Henrissat B."/>
            <person name="Morin E."/>
            <person name="Kohler A."/>
            <person name="Barry K."/>
            <person name="LaButti K."/>
            <person name="Morin E."/>
            <person name="Salamov A."/>
            <person name="Lipzen A."/>
            <person name="Mereny Z."/>
            <person name="Hegedus B."/>
            <person name="Baldrian P."/>
            <person name="Stursova M."/>
            <person name="Weitz H."/>
            <person name="Taylor A."/>
            <person name="Grigoriev I.V."/>
            <person name="Nagy L.G."/>
            <person name="Martin F."/>
            <person name="Kauserud H."/>
        </authorList>
    </citation>
    <scope>NUCLEOTIDE SEQUENCE</scope>
    <source>
        <strain evidence="2">9144</strain>
    </source>
</reference>
<proteinExistence type="predicted"/>
<dbReference type="EMBL" id="JARJCW010000001">
    <property type="protein sequence ID" value="KAJ7230542.1"/>
    <property type="molecule type" value="Genomic_DNA"/>
</dbReference>
<accession>A0AAD7E6W2</accession>
<keyword evidence="3" id="KW-1185">Reference proteome</keyword>
<dbReference type="AlphaFoldDB" id="A0AAD7E6W2"/>
<dbReference type="Proteomes" id="UP001219525">
    <property type="component" value="Unassembled WGS sequence"/>
</dbReference>
<evidence type="ECO:0000313" key="3">
    <source>
        <dbReference type="Proteomes" id="UP001219525"/>
    </source>
</evidence>
<name>A0AAD7E6W2_9AGAR</name>
<comment type="caution">
    <text evidence="2">The sequence shown here is derived from an EMBL/GenBank/DDBJ whole genome shotgun (WGS) entry which is preliminary data.</text>
</comment>
<protein>
    <submittedName>
        <fullName evidence="2">Uncharacterized protein</fullName>
    </submittedName>
</protein>
<feature type="region of interest" description="Disordered" evidence="1">
    <location>
        <begin position="51"/>
        <end position="70"/>
    </location>
</feature>
<organism evidence="2 3">
    <name type="scientific">Mycena pura</name>
    <dbReference type="NCBI Taxonomy" id="153505"/>
    <lineage>
        <taxon>Eukaryota</taxon>
        <taxon>Fungi</taxon>
        <taxon>Dikarya</taxon>
        <taxon>Basidiomycota</taxon>
        <taxon>Agaricomycotina</taxon>
        <taxon>Agaricomycetes</taxon>
        <taxon>Agaricomycetidae</taxon>
        <taxon>Agaricales</taxon>
        <taxon>Marasmiineae</taxon>
        <taxon>Mycenaceae</taxon>
        <taxon>Mycena</taxon>
    </lineage>
</organism>
<sequence>MTAVVAGDALRIKSPIVGGLSRSQVPTALCLKWQSRDRTHFALTRRLELSPIRDARSPPPLPPPSLSTGSASRPALCVHTLALQACAAACMWTPT</sequence>
<evidence type="ECO:0000313" key="2">
    <source>
        <dbReference type="EMBL" id="KAJ7230542.1"/>
    </source>
</evidence>